<evidence type="ECO:0000256" key="1">
    <source>
        <dbReference type="SAM" id="MobiDB-lite"/>
    </source>
</evidence>
<sequence>MPSSEPPARQLSQALDLDRPGSAPAHICMYAALARRAAAEGITVPELLRREAARLAARPSVTHWLARTGWRPSEISSAEVLATLDEWRGEWPHGGR</sequence>
<reference evidence="3" key="1">
    <citation type="submission" date="2019-05" db="EMBL/GenBank/DDBJ databases">
        <authorList>
            <person name="Naeem R."/>
            <person name="Antony C."/>
            <person name="Guan Q."/>
        </authorList>
    </citation>
    <scope>NUCLEOTIDE SEQUENCE</scope>
    <source>
        <strain evidence="3">3</strain>
    </source>
</reference>
<proteinExistence type="predicted"/>
<dbReference type="AlphaFoldDB" id="A0A653EQM3"/>
<name>A0A653EQM3_MYCKA</name>
<dbReference type="Proteomes" id="UP000516380">
    <property type="component" value="Chromosome"/>
</dbReference>
<keyword evidence="4" id="KW-1185">Reference proteome</keyword>
<dbReference type="EMBL" id="AP023343">
    <property type="protein sequence ID" value="BCI85567.1"/>
    <property type="molecule type" value="Genomic_DNA"/>
</dbReference>
<organism evidence="3">
    <name type="scientific">Mycobacterium kansasii</name>
    <dbReference type="NCBI Taxonomy" id="1768"/>
    <lineage>
        <taxon>Bacteria</taxon>
        <taxon>Bacillati</taxon>
        <taxon>Actinomycetota</taxon>
        <taxon>Actinomycetes</taxon>
        <taxon>Mycobacteriales</taxon>
        <taxon>Mycobacteriaceae</taxon>
        <taxon>Mycobacterium</taxon>
    </lineage>
</organism>
<evidence type="ECO:0000313" key="3">
    <source>
        <dbReference type="EMBL" id="VTO99708.1"/>
    </source>
</evidence>
<reference evidence="2 4" key="2">
    <citation type="submission" date="2020-07" db="EMBL/GenBank/DDBJ databases">
        <title>Mycobacterium kansasii (former subtype) with zoonotic potential isolated from diseased indoor pet cat, Japan.</title>
        <authorList>
            <person name="Fukano H."/>
            <person name="Terazono T."/>
            <person name="Hoshino Y."/>
        </authorList>
    </citation>
    <scope>NUCLEOTIDE SEQUENCE [LARGE SCALE GENOMIC DNA]</scope>
    <source>
        <strain evidence="2 4">Kuro-I</strain>
    </source>
</reference>
<evidence type="ECO:0000313" key="4">
    <source>
        <dbReference type="Proteomes" id="UP000516380"/>
    </source>
</evidence>
<feature type="region of interest" description="Disordered" evidence="1">
    <location>
        <begin position="1"/>
        <end position="21"/>
    </location>
</feature>
<accession>A0A653EQM3</accession>
<dbReference type="EMBL" id="LR589282">
    <property type="protein sequence ID" value="VTO99708.1"/>
    <property type="molecule type" value="Genomic_DNA"/>
</dbReference>
<gene>
    <name evidence="3" type="ORF">BIN_B_02088</name>
    <name evidence="2" type="ORF">NIIDMKKI_07730</name>
</gene>
<protein>
    <submittedName>
        <fullName evidence="3">Uncharacterized protein</fullName>
    </submittedName>
</protein>
<evidence type="ECO:0000313" key="2">
    <source>
        <dbReference type="EMBL" id="BCI85567.1"/>
    </source>
</evidence>